<evidence type="ECO:0000313" key="7">
    <source>
        <dbReference type="Proteomes" id="UP000886744"/>
    </source>
</evidence>
<organism evidence="6 7">
    <name type="scientific">Candidatus Coprenecus avistercoris</name>
    <dbReference type="NCBI Taxonomy" id="2840730"/>
    <lineage>
        <taxon>Bacteria</taxon>
        <taxon>Pseudomonadati</taxon>
        <taxon>Bacteroidota</taxon>
        <taxon>Bacteroidia</taxon>
        <taxon>Bacteroidales</taxon>
        <taxon>Rikenellaceae</taxon>
        <taxon>Rikenellaceae incertae sedis</taxon>
        <taxon>Candidatus Coprenecus</taxon>
    </lineage>
</organism>
<dbReference type="GO" id="GO:0005737">
    <property type="term" value="C:cytoplasm"/>
    <property type="evidence" value="ECO:0007669"/>
    <property type="project" value="TreeGrafter"/>
</dbReference>
<feature type="binding site" evidence="5">
    <location>
        <position position="65"/>
    </location>
    <ligand>
        <name>a divalent metal cation</name>
        <dbReference type="ChEBI" id="CHEBI:60240"/>
        <label>1</label>
    </ligand>
</feature>
<evidence type="ECO:0000256" key="5">
    <source>
        <dbReference type="PIRSR" id="PIRSR602678-1"/>
    </source>
</evidence>
<comment type="subunit">
    <text evidence="2">Homohexamer.</text>
</comment>
<dbReference type="AlphaFoldDB" id="A0A9D1E238"/>
<dbReference type="Gene3D" id="3.40.1390.30">
    <property type="entry name" value="NIF3 (NGG1p interacting factor 3)-like"/>
    <property type="match status" value="2"/>
</dbReference>
<dbReference type="Pfam" id="PF01784">
    <property type="entry name" value="DUF34_NIF3"/>
    <property type="match status" value="1"/>
</dbReference>
<dbReference type="InterPro" id="IPR002678">
    <property type="entry name" value="DUF34/NIF3"/>
</dbReference>
<comment type="similarity">
    <text evidence="1">Belongs to the GTP cyclohydrolase I type 2/NIF3 family.</text>
</comment>
<evidence type="ECO:0000256" key="1">
    <source>
        <dbReference type="ARBA" id="ARBA00006964"/>
    </source>
</evidence>
<comment type="caution">
    <text evidence="6">The sequence shown here is derived from an EMBL/GenBank/DDBJ whole genome shotgun (WGS) entry which is preliminary data.</text>
</comment>
<dbReference type="Proteomes" id="UP000886744">
    <property type="component" value="Unassembled WGS sequence"/>
</dbReference>
<dbReference type="EMBL" id="DVHI01000096">
    <property type="protein sequence ID" value="HIR63404.1"/>
    <property type="molecule type" value="Genomic_DNA"/>
</dbReference>
<evidence type="ECO:0000313" key="6">
    <source>
        <dbReference type="EMBL" id="HIR63404.1"/>
    </source>
</evidence>
<dbReference type="PANTHER" id="PTHR13799">
    <property type="entry name" value="NGG1 INTERACTING FACTOR 3"/>
    <property type="match status" value="1"/>
</dbReference>
<feature type="binding site" evidence="5">
    <location>
        <position position="224"/>
    </location>
    <ligand>
        <name>a divalent metal cation</name>
        <dbReference type="ChEBI" id="CHEBI:60240"/>
        <label>1</label>
    </ligand>
</feature>
<evidence type="ECO:0000256" key="4">
    <source>
        <dbReference type="ARBA" id="ARBA00022723"/>
    </source>
</evidence>
<dbReference type="PANTHER" id="PTHR13799:SF14">
    <property type="entry name" value="GTP CYCLOHYDROLASE 1 TYPE 2 HOMOLOG"/>
    <property type="match status" value="1"/>
</dbReference>
<evidence type="ECO:0000256" key="2">
    <source>
        <dbReference type="ARBA" id="ARBA00011643"/>
    </source>
</evidence>
<dbReference type="NCBIfam" id="TIGR00486">
    <property type="entry name" value="YbgI_SA1388"/>
    <property type="match status" value="1"/>
</dbReference>
<dbReference type="InterPro" id="IPR036069">
    <property type="entry name" value="DUF34/NIF3_sf"/>
</dbReference>
<reference evidence="6" key="1">
    <citation type="submission" date="2020-10" db="EMBL/GenBank/DDBJ databases">
        <authorList>
            <person name="Gilroy R."/>
        </authorList>
    </citation>
    <scope>NUCLEOTIDE SEQUENCE</scope>
    <source>
        <strain evidence="6">ChiHjej13B12-12457</strain>
    </source>
</reference>
<dbReference type="GO" id="GO:0046872">
    <property type="term" value="F:metal ion binding"/>
    <property type="evidence" value="ECO:0007669"/>
    <property type="project" value="UniProtKB-KW"/>
</dbReference>
<reference evidence="6" key="2">
    <citation type="journal article" date="2021" name="PeerJ">
        <title>Extensive microbial diversity within the chicken gut microbiome revealed by metagenomics and culture.</title>
        <authorList>
            <person name="Gilroy R."/>
            <person name="Ravi A."/>
            <person name="Getino M."/>
            <person name="Pursley I."/>
            <person name="Horton D.L."/>
            <person name="Alikhan N.F."/>
            <person name="Baker D."/>
            <person name="Gharbi K."/>
            <person name="Hall N."/>
            <person name="Watson M."/>
            <person name="Adriaenssens E.M."/>
            <person name="Foster-Nyarko E."/>
            <person name="Jarju S."/>
            <person name="Secka A."/>
            <person name="Antonio M."/>
            <person name="Oren A."/>
            <person name="Chaudhuri R.R."/>
            <person name="La Ragione R."/>
            <person name="Hildebrand F."/>
            <person name="Pallen M.J."/>
        </authorList>
    </citation>
    <scope>NUCLEOTIDE SEQUENCE</scope>
    <source>
        <strain evidence="6">ChiHjej13B12-12457</strain>
    </source>
</reference>
<dbReference type="SUPFAM" id="SSF102705">
    <property type="entry name" value="NIF3 (NGG1p interacting factor 3)-like"/>
    <property type="match status" value="1"/>
</dbReference>
<dbReference type="FunFam" id="3.40.1390.30:FF:000001">
    <property type="entry name" value="GTP cyclohydrolase 1 type 2"/>
    <property type="match status" value="1"/>
</dbReference>
<feature type="binding site" evidence="5">
    <location>
        <position position="103"/>
    </location>
    <ligand>
        <name>a divalent metal cation</name>
        <dbReference type="ChEBI" id="CHEBI:60240"/>
        <label>1</label>
    </ligand>
</feature>
<protein>
    <recommendedName>
        <fullName evidence="3">GTP cyclohydrolase 1 type 2 homolog</fullName>
    </recommendedName>
</protein>
<proteinExistence type="inferred from homology"/>
<keyword evidence="4 5" id="KW-0479">Metal-binding</keyword>
<accession>A0A9D1E238</accession>
<feature type="binding site" evidence="5">
    <location>
        <position position="220"/>
    </location>
    <ligand>
        <name>a divalent metal cation</name>
        <dbReference type="ChEBI" id="CHEBI:60240"/>
        <label>1</label>
    </ligand>
</feature>
<evidence type="ECO:0000256" key="3">
    <source>
        <dbReference type="ARBA" id="ARBA00022112"/>
    </source>
</evidence>
<sequence length="258" mass="26890">MKASEIASVIEAAAPLRLQESWDNSGFCIGDGNSEVHGVMVGFDCTEGLIAEAVSAGADMVVTHHPLIFGGVKKISEATSLGRTIISAIRNGITVYACHTNMDKVLGGVSGTTAARIGLKDVRVLDADAEGNGLGVIGSLPEPMGAEAFLGHLKSALSLSTVRCSRPLPGLLRNVALCGGSGRSLIGAALAAGADIYVSGDISYHDFYAPDGMMIADIGHFESEAEIIGVICDILREKIPNFAVHTARSSRINPVYYF</sequence>
<feature type="binding site" evidence="5">
    <location>
        <position position="64"/>
    </location>
    <ligand>
        <name>a divalent metal cation</name>
        <dbReference type="ChEBI" id="CHEBI:60240"/>
        <label>2</label>
    </ligand>
</feature>
<gene>
    <name evidence="6" type="ORF">IAC94_07795</name>
</gene>
<name>A0A9D1E238_9BACT</name>